<organism evidence="1">
    <name type="scientific">candidate division WOR-3 bacterium</name>
    <dbReference type="NCBI Taxonomy" id="2052148"/>
    <lineage>
        <taxon>Bacteria</taxon>
        <taxon>Bacteria division WOR-3</taxon>
    </lineage>
</organism>
<proteinExistence type="predicted"/>
<dbReference type="PROSITE" id="PS51257">
    <property type="entry name" value="PROKAR_LIPOPROTEIN"/>
    <property type="match status" value="1"/>
</dbReference>
<dbReference type="InterPro" id="IPR011044">
    <property type="entry name" value="Quino_amine_DH_bsu"/>
</dbReference>
<comment type="caution">
    <text evidence="1">The sequence shown here is derived from an EMBL/GenBank/DDBJ whole genome shotgun (WGS) entry which is preliminary data.</text>
</comment>
<dbReference type="AlphaFoldDB" id="A0A7C1B324"/>
<evidence type="ECO:0000313" key="1">
    <source>
        <dbReference type="EMBL" id="HDM89759.1"/>
    </source>
</evidence>
<name>A0A7C1B324_UNCW3</name>
<reference evidence="1" key="1">
    <citation type="journal article" date="2020" name="mSystems">
        <title>Genome- and Community-Level Interaction Insights into Carbon Utilization and Element Cycling Functions of Hydrothermarchaeota in Hydrothermal Sediment.</title>
        <authorList>
            <person name="Zhou Z."/>
            <person name="Liu Y."/>
            <person name="Xu W."/>
            <person name="Pan J."/>
            <person name="Luo Z.H."/>
            <person name="Li M."/>
        </authorList>
    </citation>
    <scope>NUCLEOTIDE SEQUENCE [LARGE SCALE GENOMIC DNA]</scope>
    <source>
        <strain evidence="1">HyVt-237</strain>
    </source>
</reference>
<sequence length="338" mass="36246">MKKWFLVGLLALTACSEKEETGMSSAGNRIYVLQGISETVSIYDIDNDTLLSDVFLTGNTPNYIIFDRDRGYIVNSGFTGDASITIFDPNTNEKMADFLLPSGSNPYAAAVAEGRLFVTLFLRDMVYVLDAETGDFIDSIPVKSGPEGIIAANGAVYVACTGIQPDYSYSDAWVLKIDPETLEVIDSLKVGINLQTLALDSTGRLHAVATGDYSGWEGRIYVIDPDDFILLDSLLIGGYPGNITVNADNIAYLTDWNLGLLSYDAATLTPIHDAGNPITVGTGAMGIDVDGENRIYVTLYSASDTNWIEVISGDSILASINLGTAVGASALRFRPAEP</sequence>
<accession>A0A7C1B324</accession>
<dbReference type="SUPFAM" id="SSF50969">
    <property type="entry name" value="YVTN repeat-like/Quinoprotein amine dehydrogenase"/>
    <property type="match status" value="1"/>
</dbReference>
<dbReference type="Gene3D" id="2.130.10.10">
    <property type="entry name" value="YVTN repeat-like/Quinoprotein amine dehydrogenase"/>
    <property type="match status" value="1"/>
</dbReference>
<dbReference type="Proteomes" id="UP000885931">
    <property type="component" value="Unassembled WGS sequence"/>
</dbReference>
<dbReference type="PANTHER" id="PTHR47197:SF3">
    <property type="entry name" value="DIHYDRO-HEME D1 DEHYDROGENASE"/>
    <property type="match status" value="1"/>
</dbReference>
<dbReference type="InterPro" id="IPR015943">
    <property type="entry name" value="WD40/YVTN_repeat-like_dom_sf"/>
</dbReference>
<protein>
    <submittedName>
        <fullName evidence="1">YncE family protein</fullName>
    </submittedName>
</protein>
<dbReference type="PANTHER" id="PTHR47197">
    <property type="entry name" value="PROTEIN NIRF"/>
    <property type="match status" value="1"/>
</dbReference>
<dbReference type="InterPro" id="IPR051200">
    <property type="entry name" value="Host-pathogen_enzymatic-act"/>
</dbReference>
<gene>
    <name evidence="1" type="ORF">ENG67_00940</name>
</gene>
<dbReference type="EMBL" id="DRBW01000034">
    <property type="protein sequence ID" value="HDM89759.1"/>
    <property type="molecule type" value="Genomic_DNA"/>
</dbReference>